<organism evidence="2 3">
    <name type="scientific">Galdieria partita</name>
    <dbReference type="NCBI Taxonomy" id="83374"/>
    <lineage>
        <taxon>Eukaryota</taxon>
        <taxon>Rhodophyta</taxon>
        <taxon>Bangiophyceae</taxon>
        <taxon>Galdieriales</taxon>
        <taxon>Galdieriaceae</taxon>
        <taxon>Galdieria</taxon>
    </lineage>
</organism>
<dbReference type="AlphaFoldDB" id="A0A9C7PWF4"/>
<dbReference type="Proteomes" id="UP001061958">
    <property type="component" value="Unassembled WGS sequence"/>
</dbReference>
<gene>
    <name evidence="2" type="ORF">GpartN1_g3571.t1</name>
</gene>
<feature type="compositionally biased region" description="Basic and acidic residues" evidence="1">
    <location>
        <begin position="317"/>
        <end position="338"/>
    </location>
</feature>
<keyword evidence="3" id="KW-1185">Reference proteome</keyword>
<comment type="caution">
    <text evidence="2">The sequence shown here is derived from an EMBL/GenBank/DDBJ whole genome shotgun (WGS) entry which is preliminary data.</text>
</comment>
<feature type="region of interest" description="Disordered" evidence="1">
    <location>
        <begin position="303"/>
        <end position="338"/>
    </location>
</feature>
<name>A0A9C7PWF4_9RHOD</name>
<reference evidence="2" key="2">
    <citation type="submission" date="2022-01" db="EMBL/GenBank/DDBJ databases">
        <authorList>
            <person name="Hirooka S."/>
            <person name="Miyagishima S.Y."/>
        </authorList>
    </citation>
    <scope>NUCLEOTIDE SEQUENCE</scope>
    <source>
        <strain evidence="2">NBRC 102759</strain>
    </source>
</reference>
<evidence type="ECO:0000313" key="3">
    <source>
        <dbReference type="Proteomes" id="UP001061958"/>
    </source>
</evidence>
<sequence length="425" mass="47992">MEEDILEKDLKLEKGSGEETLKEAIEVLNANFSTKDTSPDTFCDFDFDQTRVGQFFTDSDLGNRTADLTLGSKNFVESQDNSWETFLPCTASFMQRHSPETTLYQDLDDHRKGTVMPFAWDIRRDKNNILNEKLCRTKYFENQGSSISSSWEFGNDVPFHNGSRAFQSSSTVFPSNYYQPTFSTTYSGPRESERVMMGPERRPNYMSFSSRCAGREHFHVPCLSSSLSGTKISSSGESLPKRNKTPTALCSSCMQNVSANGGNFQRHQEACRRRQGYLRESQNVRMVGQDFLSDPWASMTVTKKDESPLTPCMEEDSGTKEEEDKIIGGNRGKGDKNAENSKLVQSILENFRESDKRDTHVLSVLQELRNTLMQNLDTRCIHILRESFVALAQRSNGYLSDISTCNTAPLPGEQIAMAILFYASC</sequence>
<proteinExistence type="predicted"/>
<dbReference type="EMBL" id="BQMJ01000027">
    <property type="protein sequence ID" value="GJQ11780.1"/>
    <property type="molecule type" value="Genomic_DNA"/>
</dbReference>
<dbReference type="OrthoDB" id="10378364at2759"/>
<accession>A0A9C7PWF4</accession>
<protein>
    <submittedName>
        <fullName evidence="2">Uncharacterized protein</fullName>
    </submittedName>
</protein>
<reference evidence="2" key="1">
    <citation type="journal article" date="2022" name="Proc. Natl. Acad. Sci. U.S.A.">
        <title>Life cycle and functional genomics of the unicellular red alga Galdieria for elucidating algal and plant evolution and industrial use.</title>
        <authorList>
            <person name="Hirooka S."/>
            <person name="Itabashi T."/>
            <person name="Ichinose T.M."/>
            <person name="Onuma R."/>
            <person name="Fujiwara T."/>
            <person name="Yamashita S."/>
            <person name="Jong L.W."/>
            <person name="Tomita R."/>
            <person name="Iwane A.H."/>
            <person name="Miyagishima S.Y."/>
        </authorList>
    </citation>
    <scope>NUCLEOTIDE SEQUENCE</scope>
    <source>
        <strain evidence="2">NBRC 102759</strain>
    </source>
</reference>
<evidence type="ECO:0000313" key="2">
    <source>
        <dbReference type="EMBL" id="GJQ11780.1"/>
    </source>
</evidence>
<evidence type="ECO:0000256" key="1">
    <source>
        <dbReference type="SAM" id="MobiDB-lite"/>
    </source>
</evidence>